<name>A0A0B1R4H3_9GAMM</name>
<sequence length="242" mass="26961">MNRREALFSLSGIVASLAVAPQLRAKELHNVPLETQLSADHLPQPAWQEGYQVLTNPLDRQNLQAIFDRLIPADKLGPSATEAGCIQFLDNQLAGDYGSGAALYLQGPLHPENEEKIMGSPQFLSAPKQRYLTGLQALENWAQKNHQSSFHHINADQVDDFLTNMEAGKIDLGTEVNSQAFFELMLQNAREGYLADPIYGGNKNMAGWKMIGFPGARYDYRPYIERRNENLALIPVSLIPND</sequence>
<evidence type="ECO:0000313" key="2">
    <source>
        <dbReference type="Proteomes" id="UP000030853"/>
    </source>
</evidence>
<dbReference type="Pfam" id="PF13618">
    <property type="entry name" value="Gluconate_2-dh3"/>
    <property type="match status" value="1"/>
</dbReference>
<comment type="caution">
    <text evidence="1">The sequence shown here is derived from an EMBL/GenBank/DDBJ whole genome shotgun (WGS) entry which is preliminary data.</text>
</comment>
<dbReference type="Proteomes" id="UP000030853">
    <property type="component" value="Unassembled WGS sequence"/>
</dbReference>
<organism evidence="1 2">
    <name type="scientific">Pantoea rodasii</name>
    <dbReference type="NCBI Taxonomy" id="1076549"/>
    <lineage>
        <taxon>Bacteria</taxon>
        <taxon>Pseudomonadati</taxon>
        <taxon>Pseudomonadota</taxon>
        <taxon>Gammaproteobacteria</taxon>
        <taxon>Enterobacterales</taxon>
        <taxon>Erwiniaceae</taxon>
        <taxon>Pantoea</taxon>
    </lineage>
</organism>
<proteinExistence type="predicted"/>
<protein>
    <submittedName>
        <fullName evidence="1">Dehydrogenase</fullName>
    </submittedName>
</protein>
<evidence type="ECO:0000313" key="1">
    <source>
        <dbReference type="EMBL" id="KHJ66087.1"/>
    </source>
</evidence>
<dbReference type="InterPro" id="IPR027056">
    <property type="entry name" value="Gluconate_2DH_su3"/>
</dbReference>
<accession>A0A0B1R4H3</accession>
<gene>
    <name evidence="1" type="ORF">QU24_21085</name>
</gene>
<dbReference type="AlphaFoldDB" id="A0A0B1R4H3"/>
<reference evidence="1 2" key="1">
    <citation type="submission" date="2014-11" db="EMBL/GenBank/DDBJ databases">
        <title>Genome sequencing of Pantoea rodasii ND03.</title>
        <authorList>
            <person name="Muhamad Yunos N.Y."/>
            <person name="Chan K.-G."/>
        </authorList>
    </citation>
    <scope>NUCLEOTIDE SEQUENCE [LARGE SCALE GENOMIC DNA]</scope>
    <source>
        <strain evidence="1 2">ND03</strain>
    </source>
</reference>
<dbReference type="EMBL" id="JTJJ01000096">
    <property type="protein sequence ID" value="KHJ66087.1"/>
    <property type="molecule type" value="Genomic_DNA"/>
</dbReference>
<dbReference type="RefSeq" id="WP_039335235.1">
    <property type="nucleotide sequence ID" value="NZ_JTJJ01000096.1"/>
</dbReference>